<dbReference type="PANTHER" id="PTHR32361:SF9">
    <property type="entry name" value="FERRIC REDUCTASE TRANSMEMBRANE COMPONENT 3-RELATED"/>
    <property type="match status" value="1"/>
</dbReference>
<feature type="transmembrane region" description="Helical" evidence="10">
    <location>
        <begin position="337"/>
        <end position="357"/>
    </location>
</feature>
<feature type="transmembrane region" description="Helical" evidence="10">
    <location>
        <begin position="377"/>
        <end position="395"/>
    </location>
</feature>
<feature type="transmembrane region" description="Helical" evidence="10">
    <location>
        <begin position="213"/>
        <end position="232"/>
    </location>
</feature>
<dbReference type="Gene3D" id="3.40.50.80">
    <property type="entry name" value="Nucleotide-binding domain of ferredoxin-NADP reductase (FNR) module"/>
    <property type="match status" value="1"/>
</dbReference>
<dbReference type="InterPro" id="IPR013112">
    <property type="entry name" value="FAD-bd_8"/>
</dbReference>
<feature type="signal peptide" evidence="11">
    <location>
        <begin position="1"/>
        <end position="28"/>
    </location>
</feature>
<evidence type="ECO:0000256" key="10">
    <source>
        <dbReference type="SAM" id="Phobius"/>
    </source>
</evidence>
<comment type="caution">
    <text evidence="15">The sequence shown here is derived from an EMBL/GenBank/DDBJ whole genome shotgun (WGS) entry which is preliminary data.</text>
</comment>
<keyword evidence="5 10" id="KW-1133">Transmembrane helix</keyword>
<comment type="subcellular location">
    <subcellularLocation>
        <location evidence="1">Membrane</location>
        <topology evidence="1">Multi-pass membrane protein</topology>
    </subcellularLocation>
</comment>
<feature type="region of interest" description="Disordered" evidence="9">
    <location>
        <begin position="244"/>
        <end position="267"/>
    </location>
</feature>
<keyword evidence="3 10" id="KW-0812">Transmembrane</keyword>
<evidence type="ECO:0000259" key="14">
    <source>
        <dbReference type="Pfam" id="PF08030"/>
    </source>
</evidence>
<evidence type="ECO:0000256" key="2">
    <source>
        <dbReference type="ARBA" id="ARBA00022448"/>
    </source>
</evidence>
<gene>
    <name evidence="15" type="ORF">Sste5346_001466</name>
</gene>
<feature type="compositionally biased region" description="Polar residues" evidence="9">
    <location>
        <begin position="668"/>
        <end position="681"/>
    </location>
</feature>
<keyword evidence="7" id="KW-0406">Ion transport</keyword>
<sequence>MKRRKTSSRALLPLLLLVAASWASGVSAKASPSINDIDLGDIDSSIAADASYSLTSLRHIGSAPAPVVVRADPDKCLRACQMALREPTFEDVPPTAGFRFKECYSPLMQTSLFLCLNGYCSDGRGGAGALELLNHTCTALRNESLISFEDTLANYPADKVAQLRRLQRQEAIGETQLSEVVVLSEKLYENSYDTLADLEYVRHFHFGYGRAVVYFWVIVCLYGTANHIYMNVAQMIRRRRRSGLTPTIGSRSARSTTTGYEQVNDEEDNDDDLALDEIDTAGDDSYGQKQGYAQASHSLTRRPRIWIQRYISTPATFGRRCSQDFGWYTVPPRVQSVTLLIFVILNIVTCVHGYRVFTDNMYWPTITQQLLRYVSDRTGIVSFANFPLIWLFGMRNNILLWLTGWDFGTYNNFHRWVARVATVQAIVHSIGYSVLVWYDGGFEGFLAWWHRFFWWTGGVATILMSLLLGLSLFWMRRSCYEVFLVVHIVFSIFILFGMLFHVSIFRGEYDIYFWLCLIVWVADRAMRALRIVAFNPLFWKTRAQATYDPQSNIVRVVVPYNSSIYQPQPGTYYYLHVLNDKRFWESHPFTVATVASLNKKLDLDADADAASSIGAKKPHRTRSPPQVVELADQSDAQSVVSDTEDVEGVVNTPTTPEHDTSENAGLLSGSNYGATRSHNPYQHSSSRHQQRPSSSHTAATSHSISSSAPAHAASAMTFLIRPYDSFTGRLRDKAAAAANPGYSSADYSSGYAPAGPAPANLRVLVDGPYGHHQRFDDDYDSILFVVGGSGIVVPLSHLTGIGRHDTLSSATATGRRLKNIRIVWAVREAAFAAEVLREDLHNVFGHDDDGTTAGTKVTLDIYVTQHKPIVVGPVIEDPAEEVEEIVNGDVRVSHEHPSKDIEHPRLLGDGVFDEALPPNVRVIYGRPDVRGEVEVAARRGRNRVGGADRKLAVVACGPGRMADEARKTVVDVLGRRDAGNVDYVEESFQW</sequence>
<feature type="transmembrane region" description="Helical" evidence="10">
    <location>
        <begin position="453"/>
        <end position="475"/>
    </location>
</feature>
<name>A0ABR3ZP46_9PEZI</name>
<keyword evidence="4" id="KW-0249">Electron transport</keyword>
<feature type="region of interest" description="Disordered" evidence="9">
    <location>
        <begin position="612"/>
        <end position="707"/>
    </location>
</feature>
<dbReference type="InterPro" id="IPR013130">
    <property type="entry name" value="Fe3_Rdtase_TM_dom"/>
</dbReference>
<dbReference type="SFLD" id="SFLDS00052">
    <property type="entry name" value="Ferric_Reductase_Domain"/>
    <property type="match status" value="1"/>
</dbReference>
<feature type="chain" id="PRO_5045871060" description="Ferric-chelate reductase" evidence="11">
    <location>
        <begin position="29"/>
        <end position="990"/>
    </location>
</feature>
<feature type="compositionally biased region" description="Low complexity" evidence="9">
    <location>
        <begin position="691"/>
        <end position="707"/>
    </location>
</feature>
<evidence type="ECO:0000313" key="16">
    <source>
        <dbReference type="Proteomes" id="UP001583186"/>
    </source>
</evidence>
<proteinExistence type="predicted"/>
<evidence type="ECO:0008006" key="17">
    <source>
        <dbReference type="Google" id="ProtNLM"/>
    </source>
</evidence>
<dbReference type="Proteomes" id="UP001583186">
    <property type="component" value="Unassembled WGS sequence"/>
</dbReference>
<evidence type="ECO:0000256" key="6">
    <source>
        <dbReference type="ARBA" id="ARBA00023002"/>
    </source>
</evidence>
<evidence type="ECO:0000259" key="12">
    <source>
        <dbReference type="Pfam" id="PF01794"/>
    </source>
</evidence>
<feature type="compositionally biased region" description="Polar residues" evidence="9">
    <location>
        <begin position="244"/>
        <end position="261"/>
    </location>
</feature>
<evidence type="ECO:0000256" key="11">
    <source>
        <dbReference type="SAM" id="SignalP"/>
    </source>
</evidence>
<evidence type="ECO:0000256" key="4">
    <source>
        <dbReference type="ARBA" id="ARBA00022982"/>
    </source>
</evidence>
<evidence type="ECO:0000256" key="8">
    <source>
        <dbReference type="ARBA" id="ARBA00023136"/>
    </source>
</evidence>
<accession>A0ABR3ZP46</accession>
<dbReference type="InterPro" id="IPR013121">
    <property type="entry name" value="Fe_red_NAD-bd_6"/>
</dbReference>
<keyword evidence="11" id="KW-0732">Signal</keyword>
<dbReference type="InterPro" id="IPR039261">
    <property type="entry name" value="FNR_nucleotide-bd"/>
</dbReference>
<feature type="domain" description="Ferric oxidoreductase" evidence="12">
    <location>
        <begin position="378"/>
        <end position="497"/>
    </location>
</feature>
<organism evidence="15 16">
    <name type="scientific">Sporothrix stenoceras</name>
    <dbReference type="NCBI Taxonomy" id="5173"/>
    <lineage>
        <taxon>Eukaryota</taxon>
        <taxon>Fungi</taxon>
        <taxon>Dikarya</taxon>
        <taxon>Ascomycota</taxon>
        <taxon>Pezizomycotina</taxon>
        <taxon>Sordariomycetes</taxon>
        <taxon>Sordariomycetidae</taxon>
        <taxon>Ophiostomatales</taxon>
        <taxon>Ophiostomataceae</taxon>
        <taxon>Sporothrix</taxon>
    </lineage>
</organism>
<feature type="domain" description="Ferric reductase NAD binding" evidence="14">
    <location>
        <begin position="779"/>
        <end position="969"/>
    </location>
</feature>
<evidence type="ECO:0000256" key="1">
    <source>
        <dbReference type="ARBA" id="ARBA00004141"/>
    </source>
</evidence>
<evidence type="ECO:0000256" key="5">
    <source>
        <dbReference type="ARBA" id="ARBA00022989"/>
    </source>
</evidence>
<evidence type="ECO:0000256" key="3">
    <source>
        <dbReference type="ARBA" id="ARBA00022692"/>
    </source>
</evidence>
<feature type="transmembrane region" description="Helical" evidence="10">
    <location>
        <begin position="482"/>
        <end position="505"/>
    </location>
</feature>
<dbReference type="Pfam" id="PF08022">
    <property type="entry name" value="FAD_binding_8"/>
    <property type="match status" value="1"/>
</dbReference>
<dbReference type="InterPro" id="IPR051410">
    <property type="entry name" value="Ferric/Cupric_Reductase"/>
</dbReference>
<feature type="domain" description="FAD-binding 8" evidence="13">
    <location>
        <begin position="550"/>
        <end position="603"/>
    </location>
</feature>
<reference evidence="15 16" key="1">
    <citation type="journal article" date="2024" name="IMA Fungus">
        <title>IMA Genome - F19 : A genome assembly and annotation guide to empower mycologists, including annotated draft genome sequences of Ceratocystis pirilliformis, Diaporthe australafricana, Fusarium ophioides, Paecilomyces lecythidis, and Sporothrix stenoceras.</title>
        <authorList>
            <person name="Aylward J."/>
            <person name="Wilson A.M."/>
            <person name="Visagie C.M."/>
            <person name="Spraker J."/>
            <person name="Barnes I."/>
            <person name="Buitendag C."/>
            <person name="Ceriani C."/>
            <person name="Del Mar Angel L."/>
            <person name="du Plessis D."/>
            <person name="Fuchs T."/>
            <person name="Gasser K."/>
            <person name="Kramer D."/>
            <person name="Li W."/>
            <person name="Munsamy K."/>
            <person name="Piso A."/>
            <person name="Price J.L."/>
            <person name="Sonnekus B."/>
            <person name="Thomas C."/>
            <person name="van der Nest A."/>
            <person name="van Dijk A."/>
            <person name="van Heerden A."/>
            <person name="van Vuuren N."/>
            <person name="Yilmaz N."/>
            <person name="Duong T.A."/>
            <person name="van der Merwe N.A."/>
            <person name="Wingfield M.J."/>
            <person name="Wingfield B.D."/>
        </authorList>
    </citation>
    <scope>NUCLEOTIDE SEQUENCE [LARGE SCALE GENOMIC DNA]</scope>
    <source>
        <strain evidence="15 16">CMW 5346</strain>
    </source>
</reference>
<dbReference type="SUPFAM" id="SSF52343">
    <property type="entry name" value="Ferredoxin reductase-like, C-terminal NADP-linked domain"/>
    <property type="match status" value="1"/>
</dbReference>
<feature type="transmembrane region" description="Helical" evidence="10">
    <location>
        <begin position="416"/>
        <end position="438"/>
    </location>
</feature>
<evidence type="ECO:0000256" key="9">
    <source>
        <dbReference type="SAM" id="MobiDB-lite"/>
    </source>
</evidence>
<keyword evidence="8 10" id="KW-0472">Membrane</keyword>
<dbReference type="EMBL" id="JAWCUI010000005">
    <property type="protein sequence ID" value="KAL1902485.1"/>
    <property type="molecule type" value="Genomic_DNA"/>
</dbReference>
<evidence type="ECO:0000256" key="7">
    <source>
        <dbReference type="ARBA" id="ARBA00023065"/>
    </source>
</evidence>
<evidence type="ECO:0000313" key="15">
    <source>
        <dbReference type="EMBL" id="KAL1902485.1"/>
    </source>
</evidence>
<keyword evidence="6" id="KW-0560">Oxidoreductase</keyword>
<dbReference type="CDD" id="cd06186">
    <property type="entry name" value="NOX_Duox_like_FAD_NADP"/>
    <property type="match status" value="1"/>
</dbReference>
<keyword evidence="2" id="KW-0813">Transport</keyword>
<dbReference type="PANTHER" id="PTHR32361">
    <property type="entry name" value="FERRIC/CUPRIC REDUCTASE TRANSMEMBRANE COMPONENT"/>
    <property type="match status" value="1"/>
</dbReference>
<protein>
    <recommendedName>
        <fullName evidence="17">Ferric-chelate reductase</fullName>
    </recommendedName>
</protein>
<dbReference type="Pfam" id="PF08030">
    <property type="entry name" value="NAD_binding_6"/>
    <property type="match status" value="1"/>
</dbReference>
<keyword evidence="16" id="KW-1185">Reference proteome</keyword>
<evidence type="ECO:0000259" key="13">
    <source>
        <dbReference type="Pfam" id="PF08022"/>
    </source>
</evidence>
<dbReference type="Pfam" id="PF01794">
    <property type="entry name" value="Ferric_reduct"/>
    <property type="match status" value="1"/>
</dbReference>